<name>A0ABW3T180_9CAUL</name>
<gene>
    <name evidence="3" type="ORF">ACFQ27_08755</name>
</gene>
<keyword evidence="1" id="KW-0175">Coiled coil</keyword>
<dbReference type="RefSeq" id="WP_377353302.1">
    <property type="nucleotide sequence ID" value="NZ_JBHTLQ010000015.1"/>
</dbReference>
<evidence type="ECO:0000256" key="2">
    <source>
        <dbReference type="SAM" id="SignalP"/>
    </source>
</evidence>
<evidence type="ECO:0000313" key="4">
    <source>
        <dbReference type="Proteomes" id="UP001597216"/>
    </source>
</evidence>
<sequence>MALKSKLLAGAAVLMLAAPGAAFAKSGDEARIKALEAQVADLKAAVEALRAAQAAPAPVPVATQQDVAALRTEVQDLKVSTDKSVAALKADAPTATVTIANAKPVIASTDGRFTAAFHGVMQLDTAKYFQDDHLPTAVTVRDLNGGANFRRARLGVDGKAFGVFDYNILLDVGGSGAEDAGRIQDLWIQYSGLKPWRFRIGAFAPSTGLEDSASTNSSLFAERPAVSDLTRGLAGGDTRIGVAAIGNGERWFFSGAYTGALVSSLNSGAAAFNAPTFDEQQGVDLRVAAVPFQGKDWMTHVGATASVIAQPADLGPAAAVRYAVQLRERPELRVDGTRLIDTGAIDTKGLVAYGLELAVQKSSLLVQGEYFDINLERRNPAAGASDPSFSGWYVEGGLLLTGERRRRNIATAAFDGPTVAKPFDLKKGTWGAWELTARYSTLDLNYAERSATVADRVRGGEQDVWALGVNWFPNSAMAFMLDYYQISVDRLNTAGAQIGQDVQALNLRSQFAF</sequence>
<keyword evidence="4" id="KW-1185">Reference proteome</keyword>
<dbReference type="InterPro" id="IPR010870">
    <property type="entry name" value="Porin_O/P"/>
</dbReference>
<evidence type="ECO:0000256" key="1">
    <source>
        <dbReference type="SAM" id="Coils"/>
    </source>
</evidence>
<accession>A0ABW3T180</accession>
<keyword evidence="2" id="KW-0732">Signal</keyword>
<dbReference type="SUPFAM" id="SSF56935">
    <property type="entry name" value="Porins"/>
    <property type="match status" value="1"/>
</dbReference>
<comment type="caution">
    <text evidence="3">The sequence shown here is derived from an EMBL/GenBank/DDBJ whole genome shotgun (WGS) entry which is preliminary data.</text>
</comment>
<dbReference type="Pfam" id="PF07396">
    <property type="entry name" value="Porin_O_P"/>
    <property type="match status" value="1"/>
</dbReference>
<reference evidence="4" key="1">
    <citation type="journal article" date="2019" name="Int. J. Syst. Evol. Microbiol.">
        <title>The Global Catalogue of Microorganisms (GCM) 10K type strain sequencing project: providing services to taxonomists for standard genome sequencing and annotation.</title>
        <authorList>
            <consortium name="The Broad Institute Genomics Platform"/>
            <consortium name="The Broad Institute Genome Sequencing Center for Infectious Disease"/>
            <person name="Wu L."/>
            <person name="Ma J."/>
        </authorList>
    </citation>
    <scope>NUCLEOTIDE SEQUENCE [LARGE SCALE GENOMIC DNA]</scope>
    <source>
        <strain evidence="4">CCUG 55074</strain>
    </source>
</reference>
<feature type="coiled-coil region" evidence="1">
    <location>
        <begin position="25"/>
        <end position="52"/>
    </location>
</feature>
<feature type="chain" id="PRO_5046007981" evidence="2">
    <location>
        <begin position="25"/>
        <end position="513"/>
    </location>
</feature>
<proteinExistence type="predicted"/>
<protein>
    <submittedName>
        <fullName evidence="3">OprO/OprP family phosphate-selective porin</fullName>
    </submittedName>
</protein>
<feature type="signal peptide" evidence="2">
    <location>
        <begin position="1"/>
        <end position="24"/>
    </location>
</feature>
<evidence type="ECO:0000313" key="3">
    <source>
        <dbReference type="EMBL" id="MFD1190665.1"/>
    </source>
</evidence>
<dbReference type="InterPro" id="IPR023614">
    <property type="entry name" value="Porin_dom_sf"/>
</dbReference>
<dbReference type="EMBL" id="JBHTLQ010000015">
    <property type="protein sequence ID" value="MFD1190665.1"/>
    <property type="molecule type" value="Genomic_DNA"/>
</dbReference>
<dbReference type="Gene3D" id="2.40.160.10">
    <property type="entry name" value="Porin"/>
    <property type="match status" value="1"/>
</dbReference>
<organism evidence="3 4">
    <name type="scientific">Phenylobacterium conjunctum</name>
    <dbReference type="NCBI Taxonomy" id="1298959"/>
    <lineage>
        <taxon>Bacteria</taxon>
        <taxon>Pseudomonadati</taxon>
        <taxon>Pseudomonadota</taxon>
        <taxon>Alphaproteobacteria</taxon>
        <taxon>Caulobacterales</taxon>
        <taxon>Caulobacteraceae</taxon>
        <taxon>Phenylobacterium</taxon>
    </lineage>
</organism>
<dbReference type="Proteomes" id="UP001597216">
    <property type="component" value="Unassembled WGS sequence"/>
</dbReference>